<proteinExistence type="predicted"/>
<dbReference type="Proteomes" id="UP000887013">
    <property type="component" value="Unassembled WGS sequence"/>
</dbReference>
<name>A0A8X6UP54_NEPPI</name>
<reference evidence="1" key="1">
    <citation type="submission" date="2020-08" db="EMBL/GenBank/DDBJ databases">
        <title>Multicomponent nature underlies the extraordinary mechanical properties of spider dragline silk.</title>
        <authorList>
            <person name="Kono N."/>
            <person name="Nakamura H."/>
            <person name="Mori M."/>
            <person name="Yoshida Y."/>
            <person name="Ohtoshi R."/>
            <person name="Malay A.D."/>
            <person name="Moran D.A.P."/>
            <person name="Tomita M."/>
            <person name="Numata K."/>
            <person name="Arakawa K."/>
        </authorList>
    </citation>
    <scope>NUCLEOTIDE SEQUENCE</scope>
</reference>
<keyword evidence="2" id="KW-1185">Reference proteome</keyword>
<dbReference type="AlphaFoldDB" id="A0A8X6UP54"/>
<sequence>MRAWAYCSSGAFAKTQQSRDFGRSLNLDASCRRVVRNGQPNDGCVGPDWPLLRREGRALYPCPPPLPKGSQESCCSLFFRSLRRKKKNNNLVRKGGGGEGRVRAFQMQGAFTIPLL</sequence>
<comment type="caution">
    <text evidence="1">The sequence shown here is derived from an EMBL/GenBank/DDBJ whole genome shotgun (WGS) entry which is preliminary data.</text>
</comment>
<organism evidence="1 2">
    <name type="scientific">Nephila pilipes</name>
    <name type="common">Giant wood spider</name>
    <name type="synonym">Nephila maculata</name>
    <dbReference type="NCBI Taxonomy" id="299642"/>
    <lineage>
        <taxon>Eukaryota</taxon>
        <taxon>Metazoa</taxon>
        <taxon>Ecdysozoa</taxon>
        <taxon>Arthropoda</taxon>
        <taxon>Chelicerata</taxon>
        <taxon>Arachnida</taxon>
        <taxon>Araneae</taxon>
        <taxon>Araneomorphae</taxon>
        <taxon>Entelegynae</taxon>
        <taxon>Araneoidea</taxon>
        <taxon>Nephilidae</taxon>
        <taxon>Nephila</taxon>
    </lineage>
</organism>
<evidence type="ECO:0000313" key="2">
    <source>
        <dbReference type="Proteomes" id="UP000887013"/>
    </source>
</evidence>
<evidence type="ECO:0000313" key="1">
    <source>
        <dbReference type="EMBL" id="GFU43495.1"/>
    </source>
</evidence>
<dbReference type="EMBL" id="BMAW01085552">
    <property type="protein sequence ID" value="GFU43495.1"/>
    <property type="molecule type" value="Genomic_DNA"/>
</dbReference>
<accession>A0A8X6UP54</accession>
<gene>
    <name evidence="1" type="ORF">NPIL_577701</name>
</gene>
<protein>
    <submittedName>
        <fullName evidence="1">Uncharacterized protein</fullName>
    </submittedName>
</protein>